<name>A0A1F5YJI7_9BACT</name>
<gene>
    <name evidence="2" type="ORF">A3F83_08115</name>
</gene>
<evidence type="ECO:0000313" key="3">
    <source>
        <dbReference type="Proteomes" id="UP000179129"/>
    </source>
</evidence>
<feature type="transmembrane region" description="Helical" evidence="1">
    <location>
        <begin position="191"/>
        <end position="216"/>
    </location>
</feature>
<evidence type="ECO:0000256" key="1">
    <source>
        <dbReference type="SAM" id="Phobius"/>
    </source>
</evidence>
<protein>
    <submittedName>
        <fullName evidence="2">Uncharacterized protein</fullName>
    </submittedName>
</protein>
<feature type="transmembrane region" description="Helical" evidence="1">
    <location>
        <begin position="162"/>
        <end position="179"/>
    </location>
</feature>
<dbReference type="Proteomes" id="UP000179129">
    <property type="component" value="Unassembled WGS sequence"/>
</dbReference>
<keyword evidence="1" id="KW-1133">Transmembrane helix</keyword>
<accession>A0A1F5YJI7</accession>
<feature type="transmembrane region" description="Helical" evidence="1">
    <location>
        <begin position="48"/>
        <end position="65"/>
    </location>
</feature>
<keyword evidence="1" id="KW-0812">Transmembrane</keyword>
<feature type="transmembrane region" description="Helical" evidence="1">
    <location>
        <begin position="100"/>
        <end position="118"/>
    </location>
</feature>
<feature type="transmembrane region" description="Helical" evidence="1">
    <location>
        <begin position="283"/>
        <end position="303"/>
    </location>
</feature>
<feature type="transmembrane region" description="Helical" evidence="1">
    <location>
        <begin position="125"/>
        <end position="142"/>
    </location>
</feature>
<organism evidence="2 3">
    <name type="scientific">Candidatus Glassbacteria bacterium RIFCSPLOWO2_12_FULL_58_11</name>
    <dbReference type="NCBI Taxonomy" id="1817867"/>
    <lineage>
        <taxon>Bacteria</taxon>
        <taxon>Candidatus Glassiibacteriota</taxon>
    </lineage>
</organism>
<evidence type="ECO:0000313" key="2">
    <source>
        <dbReference type="EMBL" id="OGG00330.1"/>
    </source>
</evidence>
<comment type="caution">
    <text evidence="2">The sequence shown here is derived from an EMBL/GenBank/DDBJ whole genome shotgun (WGS) entry which is preliminary data.</text>
</comment>
<feature type="transmembrane region" description="Helical" evidence="1">
    <location>
        <begin position="315"/>
        <end position="334"/>
    </location>
</feature>
<reference evidence="2 3" key="1">
    <citation type="journal article" date="2016" name="Nat. Commun.">
        <title>Thousands of microbial genomes shed light on interconnected biogeochemical processes in an aquifer system.</title>
        <authorList>
            <person name="Anantharaman K."/>
            <person name="Brown C.T."/>
            <person name="Hug L.A."/>
            <person name="Sharon I."/>
            <person name="Castelle C.J."/>
            <person name="Probst A.J."/>
            <person name="Thomas B.C."/>
            <person name="Singh A."/>
            <person name="Wilkins M.J."/>
            <person name="Karaoz U."/>
            <person name="Brodie E.L."/>
            <person name="Williams K.H."/>
            <person name="Hubbard S.S."/>
            <person name="Banfield J.F."/>
        </authorList>
    </citation>
    <scope>NUCLEOTIDE SEQUENCE [LARGE SCALE GENOMIC DNA]</scope>
</reference>
<dbReference type="EMBL" id="MFIX01000263">
    <property type="protein sequence ID" value="OGG00330.1"/>
    <property type="molecule type" value="Genomic_DNA"/>
</dbReference>
<feature type="transmembrane region" description="Helical" evidence="1">
    <location>
        <begin position="340"/>
        <end position="359"/>
    </location>
</feature>
<proteinExistence type="predicted"/>
<feature type="transmembrane region" description="Helical" evidence="1">
    <location>
        <begin position="70"/>
        <end position="88"/>
    </location>
</feature>
<keyword evidence="1" id="KW-0472">Membrane</keyword>
<sequence>MAAAFRLPYLLLRGAPAADEVRYYAESLALFNIERHQDYLQLVDFDKVFFIIVTAPFSVLIHFMGGSPALAVSLFPFIAGILFIPLIFRLTEKLAGGGPAFWAGLVWAGLPSTVYYSAYSVPHTFYAYFFVLGCLLYLNYLQTGSRNYLIAATGVLFSLSKIRIEGLIVFLIFITVLVFKDRSDGALPRKICLDAALVCGVVAALWMIYHGISLLIFGTARGSGYSLLIRKSLGYLTLKIDSLFAVRTPGGFMQGSKLIYMLENPRLVALALTAILYDLLKTIFILPSRLIPPLFLPFLGLAFSGWKETSREAKSTVIFMTASLASILVYPLFWFSTSRFAYLIVPVGVFFIARGISSAESLIDTARGTAGGIFSSRRLLSSLTIIYLVFLNLPLVAIGLTASGQATKPDYEPVRKWLGMNLKDKKVAIMCWGDLAFALNTDFIQFPINVDRVIGKWQPVPVKLDDVVGLLDQRQNALVVVSRSELSYQGSAKDRNDYLKQSANLNLQFYGDEGLDDMGERNELGSSFFLRDFLPLIQGQQTFPGLNLVGTAKASGSEEIYYIFASDGLAAELK</sequence>
<dbReference type="AlphaFoldDB" id="A0A1F5YJI7"/>
<feature type="transmembrane region" description="Helical" evidence="1">
    <location>
        <begin position="379"/>
        <end position="400"/>
    </location>
</feature>